<dbReference type="AlphaFoldDB" id="A0A914R1N8"/>
<accession>A0A914R1N8</accession>
<keyword evidence="1" id="KW-1185">Reference proteome</keyword>
<evidence type="ECO:0000313" key="2">
    <source>
        <dbReference type="WBParaSite" id="PDA_v2.g532.t1"/>
    </source>
</evidence>
<name>A0A914R1N8_9BILA</name>
<reference evidence="2" key="1">
    <citation type="submission" date="2022-11" db="UniProtKB">
        <authorList>
            <consortium name="WormBaseParasite"/>
        </authorList>
    </citation>
    <scope>IDENTIFICATION</scope>
</reference>
<dbReference type="Proteomes" id="UP000887578">
    <property type="component" value="Unplaced"/>
</dbReference>
<evidence type="ECO:0000313" key="1">
    <source>
        <dbReference type="Proteomes" id="UP000887578"/>
    </source>
</evidence>
<protein>
    <submittedName>
        <fullName evidence="2">Uncharacterized protein</fullName>
    </submittedName>
</protein>
<dbReference type="WBParaSite" id="PDA_v2.g532.t1">
    <property type="protein sequence ID" value="PDA_v2.g532.t1"/>
    <property type="gene ID" value="PDA_v2.g532"/>
</dbReference>
<proteinExistence type="predicted"/>
<sequence length="105" mass="12340">MEGRIQCEDIEWVTNIIQSVKNQGCDFADYNICRWNIVLPRPSKPSKLIKNDEVEWYLIYDDYQTEDIGITITSQEMVIDEDYLIAEMSAEDGFELSEDCKIEIY</sequence>
<organism evidence="1 2">
    <name type="scientific">Panagrolaimus davidi</name>
    <dbReference type="NCBI Taxonomy" id="227884"/>
    <lineage>
        <taxon>Eukaryota</taxon>
        <taxon>Metazoa</taxon>
        <taxon>Ecdysozoa</taxon>
        <taxon>Nematoda</taxon>
        <taxon>Chromadorea</taxon>
        <taxon>Rhabditida</taxon>
        <taxon>Tylenchina</taxon>
        <taxon>Panagrolaimomorpha</taxon>
        <taxon>Panagrolaimoidea</taxon>
        <taxon>Panagrolaimidae</taxon>
        <taxon>Panagrolaimus</taxon>
    </lineage>
</organism>